<dbReference type="AlphaFoldDB" id="A7SPJ0"/>
<dbReference type="PANTHER" id="PTHR24249:SF372">
    <property type="entry name" value="G-PROTEIN COUPLED RECEPTORS FAMILY 1 PROFILE DOMAIN-CONTAINING PROTEIN"/>
    <property type="match status" value="1"/>
</dbReference>
<gene>
    <name evidence="12" type="ORF">NEMVEDRAFT_v1g126146</name>
</gene>
<feature type="non-terminal residue" evidence="12">
    <location>
        <position position="135"/>
    </location>
</feature>
<evidence type="ECO:0000256" key="3">
    <source>
        <dbReference type="ARBA" id="ARBA00022692"/>
    </source>
</evidence>
<dbReference type="PhylomeDB" id="A7SPJ0"/>
<keyword evidence="2" id="KW-1003">Cell membrane</keyword>
<dbReference type="EMBL" id="DS469734">
    <property type="protein sequence ID" value="EDO34360.1"/>
    <property type="molecule type" value="Genomic_DNA"/>
</dbReference>
<sequence length="135" mass="15597">MQRPTWYWVLRVIMTLLTVLGNGLVMYIIASRKRLRQRRSPNWYILSLAVADFCVGVYNGPSLFLYVWLPVTYSPETWAILEFFMNVFLIASVANLFALTLDRYLAIVHPFTHHNLVNSNGCLAMIVIAWMVALL</sequence>
<name>A7SPJ0_NEMVE</name>
<protein>
    <recommendedName>
        <fullName evidence="11">G-protein coupled receptors family 1 profile domain-containing protein</fullName>
    </recommendedName>
</protein>
<evidence type="ECO:0000256" key="9">
    <source>
        <dbReference type="RuleBase" id="RU000688"/>
    </source>
</evidence>
<dbReference type="CDD" id="cd00637">
    <property type="entry name" value="7tm_classA_rhodopsin-like"/>
    <property type="match status" value="1"/>
</dbReference>
<feature type="transmembrane region" description="Helical" evidence="10">
    <location>
        <begin position="6"/>
        <end position="29"/>
    </location>
</feature>
<evidence type="ECO:0000256" key="10">
    <source>
        <dbReference type="SAM" id="Phobius"/>
    </source>
</evidence>
<keyword evidence="6 10" id="KW-0472">Membrane</keyword>
<organism evidence="12 13">
    <name type="scientific">Nematostella vectensis</name>
    <name type="common">Starlet sea anemone</name>
    <dbReference type="NCBI Taxonomy" id="45351"/>
    <lineage>
        <taxon>Eukaryota</taxon>
        <taxon>Metazoa</taxon>
        <taxon>Cnidaria</taxon>
        <taxon>Anthozoa</taxon>
        <taxon>Hexacorallia</taxon>
        <taxon>Actiniaria</taxon>
        <taxon>Edwardsiidae</taxon>
        <taxon>Nematostella</taxon>
    </lineage>
</organism>
<keyword evidence="3 9" id="KW-0812">Transmembrane</keyword>
<dbReference type="PROSITE" id="PS00237">
    <property type="entry name" value="G_PROTEIN_RECEP_F1_1"/>
    <property type="match status" value="1"/>
</dbReference>
<dbReference type="Pfam" id="PF00001">
    <property type="entry name" value="7tm_1"/>
    <property type="match status" value="1"/>
</dbReference>
<dbReference type="GO" id="GO:0004930">
    <property type="term" value="F:G protein-coupled receptor activity"/>
    <property type="evidence" value="ECO:0000318"/>
    <property type="project" value="GO_Central"/>
</dbReference>
<dbReference type="STRING" id="45351.A7SPJ0"/>
<keyword evidence="13" id="KW-1185">Reference proteome</keyword>
<dbReference type="InParanoid" id="A7SPJ0"/>
<dbReference type="SUPFAM" id="SSF81321">
    <property type="entry name" value="Family A G protein-coupled receptor-like"/>
    <property type="match status" value="1"/>
</dbReference>
<feature type="domain" description="G-protein coupled receptors family 1 profile" evidence="11">
    <location>
        <begin position="21"/>
        <end position="135"/>
    </location>
</feature>
<proteinExistence type="inferred from homology"/>
<reference evidence="12 13" key="1">
    <citation type="journal article" date="2007" name="Science">
        <title>Sea anemone genome reveals ancestral eumetazoan gene repertoire and genomic organization.</title>
        <authorList>
            <person name="Putnam N.H."/>
            <person name="Srivastava M."/>
            <person name="Hellsten U."/>
            <person name="Dirks B."/>
            <person name="Chapman J."/>
            <person name="Salamov A."/>
            <person name="Terry A."/>
            <person name="Shapiro H."/>
            <person name="Lindquist E."/>
            <person name="Kapitonov V.V."/>
            <person name="Jurka J."/>
            <person name="Genikhovich G."/>
            <person name="Grigoriev I.V."/>
            <person name="Lucas S.M."/>
            <person name="Steele R.E."/>
            <person name="Finnerty J.R."/>
            <person name="Technau U."/>
            <person name="Martindale M.Q."/>
            <person name="Rokhsar D.S."/>
        </authorList>
    </citation>
    <scope>NUCLEOTIDE SEQUENCE [LARGE SCALE GENOMIC DNA]</scope>
    <source>
        <strain evidence="13">CH2 X CH6</strain>
    </source>
</reference>
<dbReference type="Gene3D" id="1.20.1070.10">
    <property type="entry name" value="Rhodopsin 7-helix transmembrane proteins"/>
    <property type="match status" value="1"/>
</dbReference>
<feature type="transmembrane region" description="Helical" evidence="10">
    <location>
        <begin position="41"/>
        <end position="58"/>
    </location>
</feature>
<feature type="transmembrane region" description="Helical" evidence="10">
    <location>
        <begin position="113"/>
        <end position="133"/>
    </location>
</feature>
<evidence type="ECO:0000256" key="6">
    <source>
        <dbReference type="ARBA" id="ARBA00023136"/>
    </source>
</evidence>
<dbReference type="InterPro" id="IPR017452">
    <property type="entry name" value="GPCR_Rhodpsn_7TM"/>
</dbReference>
<keyword evidence="5 9" id="KW-0297">G-protein coupled receptor</keyword>
<dbReference type="GO" id="GO:0005886">
    <property type="term" value="C:plasma membrane"/>
    <property type="evidence" value="ECO:0000318"/>
    <property type="project" value="GO_Central"/>
</dbReference>
<dbReference type="PROSITE" id="PS50262">
    <property type="entry name" value="G_PROTEIN_RECEP_F1_2"/>
    <property type="match status" value="1"/>
</dbReference>
<evidence type="ECO:0000256" key="8">
    <source>
        <dbReference type="ARBA" id="ARBA00023224"/>
    </source>
</evidence>
<dbReference type="GO" id="GO:0007186">
    <property type="term" value="P:G protein-coupled receptor signaling pathway"/>
    <property type="evidence" value="ECO:0000318"/>
    <property type="project" value="GO_Central"/>
</dbReference>
<evidence type="ECO:0000313" key="13">
    <source>
        <dbReference type="Proteomes" id="UP000001593"/>
    </source>
</evidence>
<dbReference type="HOGENOM" id="CLU_009579_29_8_1"/>
<evidence type="ECO:0000256" key="5">
    <source>
        <dbReference type="ARBA" id="ARBA00023040"/>
    </source>
</evidence>
<dbReference type="PANTHER" id="PTHR24249">
    <property type="entry name" value="HISTAMINE RECEPTOR-RELATED G-PROTEIN COUPLED RECEPTOR"/>
    <property type="match status" value="1"/>
</dbReference>
<dbReference type="InterPro" id="IPR050569">
    <property type="entry name" value="TAAR"/>
</dbReference>
<evidence type="ECO:0000259" key="11">
    <source>
        <dbReference type="PROSITE" id="PS50262"/>
    </source>
</evidence>
<keyword evidence="4 10" id="KW-1133">Transmembrane helix</keyword>
<dbReference type="eggNOG" id="KOG3656">
    <property type="taxonomic scope" value="Eukaryota"/>
</dbReference>
<evidence type="ECO:0000313" key="12">
    <source>
        <dbReference type="EMBL" id="EDO34360.1"/>
    </source>
</evidence>
<evidence type="ECO:0000256" key="2">
    <source>
        <dbReference type="ARBA" id="ARBA00022475"/>
    </source>
</evidence>
<evidence type="ECO:0000256" key="1">
    <source>
        <dbReference type="ARBA" id="ARBA00004651"/>
    </source>
</evidence>
<keyword evidence="8 9" id="KW-0807">Transducer</keyword>
<evidence type="ECO:0000256" key="4">
    <source>
        <dbReference type="ARBA" id="ARBA00022989"/>
    </source>
</evidence>
<comment type="similarity">
    <text evidence="9">Belongs to the G-protein coupled receptor 1 family.</text>
</comment>
<keyword evidence="7 9" id="KW-0675">Receptor</keyword>
<dbReference type="InterPro" id="IPR000276">
    <property type="entry name" value="GPCR_Rhodpsn"/>
</dbReference>
<feature type="transmembrane region" description="Helical" evidence="10">
    <location>
        <begin position="78"/>
        <end position="101"/>
    </location>
</feature>
<comment type="subcellular location">
    <subcellularLocation>
        <location evidence="1">Cell membrane</location>
        <topology evidence="1">Multi-pass membrane protein</topology>
    </subcellularLocation>
</comment>
<dbReference type="Proteomes" id="UP000001593">
    <property type="component" value="Unassembled WGS sequence"/>
</dbReference>
<accession>A7SPJ0</accession>
<evidence type="ECO:0000256" key="7">
    <source>
        <dbReference type="ARBA" id="ARBA00023170"/>
    </source>
</evidence>
<dbReference type="PRINTS" id="PR00237">
    <property type="entry name" value="GPCRRHODOPSN"/>
</dbReference>